<dbReference type="CDD" id="cd07021">
    <property type="entry name" value="Clp_protease_NfeD_like"/>
    <property type="match status" value="1"/>
</dbReference>
<dbReference type="PANTHER" id="PTHR33507:SF3">
    <property type="entry name" value="INNER MEMBRANE PROTEIN YBBJ"/>
    <property type="match status" value="1"/>
</dbReference>
<sequence length="442" mass="47228">MRKMKIFTALLLFVLALLMLIPVLHADSHSVYIIPVEAEVERGLQAFIDRGIEEAEDANAGAIIFEIDTPGGFVDAADGIARLLQDTEIPTIAYINQDALSAGAFLALNADEIYMHPSARMGAAQVIDQAGNAAADKADSAWRSSMANAAESSDRDPMYALAMADASIDLPEYRAGEGELLTLRAGEAEEVGYSEGTAASLDELLEMKGMENSELVYINETFSENLARFLTNPVVVPILLSVAMLGLLLELFTPGIGVPAFIGLTSLMLFFYGHLVAGLAGYESIILLFIGLGLMILEFFVPGGVAGILGIAAVLGSILLAGGDLQTTAVAVLIAMIVATSGMVILVKFFGKRLQLFNRIILSDSTDTKSGYVSTANRPELIGQMAVTATELRPSGTIVFGDERIDAVSEGRYIGRGKDVKIIKVEGSRIVVRELEKKEEEE</sequence>
<evidence type="ECO:0000256" key="2">
    <source>
        <dbReference type="ARBA" id="ARBA00022692"/>
    </source>
</evidence>
<evidence type="ECO:0000259" key="6">
    <source>
        <dbReference type="Pfam" id="PF01957"/>
    </source>
</evidence>
<protein>
    <submittedName>
        <fullName evidence="9">Nodulation protein NfeD</fullName>
    </submittedName>
</protein>
<feature type="transmembrane region" description="Helical" evidence="5">
    <location>
        <begin position="256"/>
        <end position="273"/>
    </location>
</feature>
<dbReference type="Pfam" id="PF25145">
    <property type="entry name" value="NfeD1b_N"/>
    <property type="match status" value="1"/>
</dbReference>
<dbReference type="GO" id="GO:0005886">
    <property type="term" value="C:plasma membrane"/>
    <property type="evidence" value="ECO:0007669"/>
    <property type="project" value="TreeGrafter"/>
</dbReference>
<comment type="caution">
    <text evidence="9">The sequence shown here is derived from an EMBL/GenBank/DDBJ whole genome shotgun (WGS) entry which is preliminary data.</text>
</comment>
<gene>
    <name evidence="9" type="ORF">DP120_11400</name>
</gene>
<dbReference type="InterPro" id="IPR052165">
    <property type="entry name" value="Membrane_assoc_protease"/>
</dbReference>
<dbReference type="Pfam" id="PF01957">
    <property type="entry name" value="NfeD"/>
    <property type="match status" value="1"/>
</dbReference>
<accession>A0A365KTY1</accession>
<name>A0A365KTY1_9BACL</name>
<dbReference type="PANTHER" id="PTHR33507">
    <property type="entry name" value="INNER MEMBRANE PROTEIN YBBJ"/>
    <property type="match status" value="1"/>
</dbReference>
<keyword evidence="4 5" id="KW-0472">Membrane</keyword>
<dbReference type="InterPro" id="IPR029045">
    <property type="entry name" value="ClpP/crotonase-like_dom_sf"/>
</dbReference>
<keyword evidence="3 5" id="KW-1133">Transmembrane helix</keyword>
<evidence type="ECO:0000256" key="1">
    <source>
        <dbReference type="ARBA" id="ARBA00004141"/>
    </source>
</evidence>
<dbReference type="InterPro" id="IPR012340">
    <property type="entry name" value="NA-bd_OB-fold"/>
</dbReference>
<keyword evidence="2 5" id="KW-0812">Transmembrane</keyword>
<dbReference type="AlphaFoldDB" id="A0A365KTY1"/>
<feature type="domain" description="NfeD1b N-terminal" evidence="8">
    <location>
        <begin position="31"/>
        <end position="217"/>
    </location>
</feature>
<dbReference type="Pfam" id="PF24961">
    <property type="entry name" value="NfeD_membrane"/>
    <property type="match status" value="1"/>
</dbReference>
<dbReference type="InterPro" id="IPR056738">
    <property type="entry name" value="NfeD1b_N"/>
</dbReference>
<feature type="transmembrane region" description="Helical" evidence="5">
    <location>
        <begin position="304"/>
        <end position="323"/>
    </location>
</feature>
<feature type="domain" description="NfeD integral membrane" evidence="7">
    <location>
        <begin position="235"/>
        <end position="348"/>
    </location>
</feature>
<feature type="domain" description="NfeD-like C-terminal" evidence="6">
    <location>
        <begin position="380"/>
        <end position="433"/>
    </location>
</feature>
<evidence type="ECO:0000259" key="7">
    <source>
        <dbReference type="Pfam" id="PF24961"/>
    </source>
</evidence>
<feature type="transmembrane region" description="Helical" evidence="5">
    <location>
        <begin position="329"/>
        <end position="350"/>
    </location>
</feature>
<organism evidence="9 10">
    <name type="scientific">Planococcus halotolerans</name>
    <dbReference type="NCBI Taxonomy" id="2233542"/>
    <lineage>
        <taxon>Bacteria</taxon>
        <taxon>Bacillati</taxon>
        <taxon>Bacillota</taxon>
        <taxon>Bacilli</taxon>
        <taxon>Bacillales</taxon>
        <taxon>Caryophanaceae</taxon>
        <taxon>Planococcus</taxon>
    </lineage>
</organism>
<dbReference type="RefSeq" id="WP_112223804.1">
    <property type="nucleotide sequence ID" value="NZ_CP047673.1"/>
</dbReference>
<comment type="subcellular location">
    <subcellularLocation>
        <location evidence="1">Membrane</location>
        <topology evidence="1">Multi-pass membrane protein</topology>
    </subcellularLocation>
</comment>
<keyword evidence="10" id="KW-1185">Reference proteome</keyword>
<dbReference type="EMBL" id="QLZR01000004">
    <property type="protein sequence ID" value="RAZ76636.1"/>
    <property type="molecule type" value="Genomic_DNA"/>
</dbReference>
<dbReference type="InterPro" id="IPR056739">
    <property type="entry name" value="NfeD_membrane"/>
</dbReference>
<dbReference type="Gene3D" id="2.40.50.140">
    <property type="entry name" value="Nucleic acid-binding proteins"/>
    <property type="match status" value="1"/>
</dbReference>
<evidence type="ECO:0000313" key="10">
    <source>
        <dbReference type="Proteomes" id="UP000251002"/>
    </source>
</evidence>
<evidence type="ECO:0000256" key="3">
    <source>
        <dbReference type="ARBA" id="ARBA00022989"/>
    </source>
</evidence>
<evidence type="ECO:0000313" key="9">
    <source>
        <dbReference type="EMBL" id="RAZ76636.1"/>
    </source>
</evidence>
<evidence type="ECO:0000256" key="4">
    <source>
        <dbReference type="ARBA" id="ARBA00023136"/>
    </source>
</evidence>
<dbReference type="InterPro" id="IPR002810">
    <property type="entry name" value="NfeD-like_C"/>
</dbReference>
<evidence type="ECO:0000259" key="8">
    <source>
        <dbReference type="Pfam" id="PF25145"/>
    </source>
</evidence>
<dbReference type="SUPFAM" id="SSF52096">
    <property type="entry name" value="ClpP/crotonase"/>
    <property type="match status" value="1"/>
</dbReference>
<dbReference type="Proteomes" id="UP000251002">
    <property type="component" value="Unassembled WGS sequence"/>
</dbReference>
<evidence type="ECO:0000256" key="5">
    <source>
        <dbReference type="SAM" id="Phobius"/>
    </source>
</evidence>
<reference evidence="9 10" key="1">
    <citation type="submission" date="2018-06" db="EMBL/GenBank/DDBJ databases">
        <title>The draft genome sequences of strains SCU63 and S1.</title>
        <authorList>
            <person name="Gan L."/>
        </authorList>
    </citation>
    <scope>NUCLEOTIDE SEQUENCE [LARGE SCALE GENOMIC DNA]</scope>
    <source>
        <strain evidence="9 10">SCU63</strain>
    </source>
</reference>
<dbReference type="Gene3D" id="3.90.226.10">
    <property type="entry name" value="2-enoyl-CoA Hydratase, Chain A, domain 1"/>
    <property type="match status" value="1"/>
</dbReference>
<proteinExistence type="predicted"/>